<dbReference type="Pfam" id="PF13561">
    <property type="entry name" value="adh_short_C2"/>
    <property type="match status" value="1"/>
</dbReference>
<protein>
    <submittedName>
        <fullName evidence="3">Short-chain dehydrogenase/reductase SDR</fullName>
    </submittedName>
</protein>
<dbReference type="eggNOG" id="arCOG01259">
    <property type="taxonomic scope" value="Archaea"/>
</dbReference>
<dbReference type="Gene3D" id="3.40.50.720">
    <property type="entry name" value="NAD(P)-binding Rossmann-like Domain"/>
    <property type="match status" value="1"/>
</dbReference>
<dbReference type="PANTHER" id="PTHR43943">
    <property type="entry name" value="DEHYDROGENASE/REDUCTASE (SDR FAMILY) MEMBER 4"/>
    <property type="match status" value="1"/>
</dbReference>
<evidence type="ECO:0000256" key="1">
    <source>
        <dbReference type="ARBA" id="ARBA00006484"/>
    </source>
</evidence>
<evidence type="ECO:0000313" key="4">
    <source>
        <dbReference type="Proteomes" id="UP000011554"/>
    </source>
</evidence>
<organism evidence="3 4">
    <name type="scientific">Natrialba asiatica (strain ATCC 700177 / DSM 12278 / JCM 9576 / FERM P-10747 / NBRC 102637 / 172P1)</name>
    <dbReference type="NCBI Taxonomy" id="29540"/>
    <lineage>
        <taxon>Archaea</taxon>
        <taxon>Methanobacteriati</taxon>
        <taxon>Methanobacteriota</taxon>
        <taxon>Stenosarchaea group</taxon>
        <taxon>Halobacteria</taxon>
        <taxon>Halobacteriales</taxon>
        <taxon>Natrialbaceae</taxon>
        <taxon>Natrialba</taxon>
    </lineage>
</organism>
<dbReference type="PRINTS" id="PR00081">
    <property type="entry name" value="GDHRDH"/>
</dbReference>
<evidence type="ECO:0000256" key="2">
    <source>
        <dbReference type="ARBA" id="ARBA00023002"/>
    </source>
</evidence>
<dbReference type="AlphaFoldDB" id="M0AEY0"/>
<dbReference type="InterPro" id="IPR002347">
    <property type="entry name" value="SDR_fam"/>
</dbReference>
<comment type="caution">
    <text evidence="3">The sequence shown here is derived from an EMBL/GenBank/DDBJ whole genome shotgun (WGS) entry which is preliminary data.</text>
</comment>
<dbReference type="RefSeq" id="WP_006111282.1">
    <property type="nucleotide sequence ID" value="NZ_AOIO01000049.1"/>
</dbReference>
<proteinExistence type="inferred from homology"/>
<dbReference type="EMBL" id="AOIO01000049">
    <property type="protein sequence ID" value="ELY97074.1"/>
    <property type="molecule type" value="Genomic_DNA"/>
</dbReference>
<evidence type="ECO:0000313" key="3">
    <source>
        <dbReference type="EMBL" id="ELY97074.1"/>
    </source>
</evidence>
<dbReference type="STRING" id="29540.C481_20806"/>
<gene>
    <name evidence="3" type="ORF">C481_20806</name>
</gene>
<dbReference type="PANTHER" id="PTHR43943:SF17">
    <property type="entry name" value="3-PHENYLPROPIONATE-DIHYDRODIOL_CINNAMIC ACID-DIHYDRODIOL DEHYDROGENASE"/>
    <property type="match status" value="1"/>
</dbReference>
<dbReference type="OrthoDB" id="281764at2157"/>
<reference evidence="3 4" key="1">
    <citation type="journal article" date="2014" name="PLoS Genet.">
        <title>Phylogenetically driven sequencing of extremely halophilic archaea reveals strategies for static and dynamic osmo-response.</title>
        <authorList>
            <person name="Becker E.A."/>
            <person name="Seitzer P.M."/>
            <person name="Tritt A."/>
            <person name="Larsen D."/>
            <person name="Krusor M."/>
            <person name="Yao A.I."/>
            <person name="Wu D."/>
            <person name="Madern D."/>
            <person name="Eisen J.A."/>
            <person name="Darling A.E."/>
            <person name="Facciotti M.T."/>
        </authorList>
    </citation>
    <scope>NUCLEOTIDE SEQUENCE [LARGE SCALE GENOMIC DNA]</scope>
    <source>
        <strain evidence="3 4">DSM 12278</strain>
    </source>
</reference>
<sequence length="265" mass="28187">MDLDLDGWSVFITAASKGLGLAVATRMVDEGASVVITSRSEENLKAAEERVLDETGADPDAIDWVVCDLKDERSIRSATQTAVDRPGTLDALITNHVAPPSSTFAEASIDEFDAAYESVLRCTLLLCQEVLPALRDGGGSITHLVAVSSLEPTSNGALGHVFRPGIYGLSKVQANELGEEGIRVNCVAPHGVVTDRIRTKVEQLTDREGIAESEAWDRREAELPVDELGSTEEFARAAAFVASPAASYVTGSVIPVEGGWHSRIA</sequence>
<accession>M0AEY0</accession>
<keyword evidence="4" id="KW-1185">Reference proteome</keyword>
<dbReference type="GO" id="GO:0016491">
    <property type="term" value="F:oxidoreductase activity"/>
    <property type="evidence" value="ECO:0007669"/>
    <property type="project" value="UniProtKB-KW"/>
</dbReference>
<dbReference type="Proteomes" id="UP000011554">
    <property type="component" value="Unassembled WGS sequence"/>
</dbReference>
<name>M0AEY0_NATA1</name>
<dbReference type="InterPro" id="IPR036291">
    <property type="entry name" value="NAD(P)-bd_dom_sf"/>
</dbReference>
<dbReference type="PATRIC" id="fig|29540.5.peg.4210"/>
<comment type="similarity">
    <text evidence="1">Belongs to the short-chain dehydrogenases/reductases (SDR) family.</text>
</comment>
<dbReference type="SUPFAM" id="SSF51735">
    <property type="entry name" value="NAD(P)-binding Rossmann-fold domains"/>
    <property type="match status" value="1"/>
</dbReference>
<keyword evidence="2" id="KW-0560">Oxidoreductase</keyword>